<dbReference type="Gene3D" id="3.20.130.10">
    <property type="entry name" value="Fe-S hydro-lyase, tartrate dehydratase beta-type, catalytic domain"/>
    <property type="match status" value="1"/>
</dbReference>
<dbReference type="GO" id="GO:0016836">
    <property type="term" value="F:hydro-lyase activity"/>
    <property type="evidence" value="ECO:0007669"/>
    <property type="project" value="InterPro"/>
</dbReference>
<comment type="caution">
    <text evidence="4">The sequence shown here is derived from an EMBL/GenBank/DDBJ whole genome shotgun (WGS) entry which is preliminary data.</text>
</comment>
<dbReference type="SUPFAM" id="SSF117457">
    <property type="entry name" value="FumA C-terminal domain-like"/>
    <property type="match status" value="1"/>
</dbReference>
<accession>A0AAW6TV76</accession>
<keyword evidence="2" id="KW-0456">Lyase</keyword>
<evidence type="ECO:0000256" key="2">
    <source>
        <dbReference type="ARBA" id="ARBA00023239"/>
    </source>
</evidence>
<dbReference type="EMBL" id="JASCXX010000001">
    <property type="protein sequence ID" value="MDI6447619.1"/>
    <property type="molecule type" value="Genomic_DNA"/>
</dbReference>
<dbReference type="InterPro" id="IPR004647">
    <property type="entry name" value="Fe-S_hydro-lyase_TtdB-typ_cat"/>
</dbReference>
<dbReference type="NCBIfam" id="NF005310">
    <property type="entry name" value="PRK06842.1"/>
    <property type="match status" value="1"/>
</dbReference>
<organism evidence="4 5">
    <name type="scientific">Anaerobaca lacustris</name>
    <dbReference type="NCBI Taxonomy" id="3044600"/>
    <lineage>
        <taxon>Bacteria</taxon>
        <taxon>Pseudomonadati</taxon>
        <taxon>Planctomycetota</taxon>
        <taxon>Phycisphaerae</taxon>
        <taxon>Sedimentisphaerales</taxon>
        <taxon>Anaerobacaceae</taxon>
        <taxon>Anaerobaca</taxon>
    </lineage>
</organism>
<comment type="similarity">
    <text evidence="1">Belongs to the class-I fumarase family.</text>
</comment>
<dbReference type="RefSeq" id="WP_349243029.1">
    <property type="nucleotide sequence ID" value="NZ_JASCXX010000001.1"/>
</dbReference>
<dbReference type="PANTHER" id="PTHR43351">
    <property type="entry name" value="L(+)-TARTRATE DEHYDRATASE SUBUNIT BETA"/>
    <property type="match status" value="1"/>
</dbReference>
<dbReference type="InterPro" id="IPR036660">
    <property type="entry name" value="Fe-S_hydroAse_TtdB_cat_sf"/>
</dbReference>
<proteinExistence type="inferred from homology"/>
<dbReference type="Pfam" id="PF05683">
    <property type="entry name" value="Fumerase_C"/>
    <property type="match status" value="1"/>
</dbReference>
<dbReference type="AlphaFoldDB" id="A0AAW6TV76"/>
<sequence>MIELRAPLADNDVRRLKAGDEVVVRGVVYTARDMAHKRLCAALDDGQELPIDLKGAIIYFVGPTPARPGAVIGAAGPTTSSRMDPFSPKLIAHGLRATMGKGYRSDEVRQALKEYGAVHLATLGGAGALLSKHIVSAQVVAYEDLGTEAIRRLEVVDFPAVVAYDAAGGNVYDMIRDRSGV</sequence>
<dbReference type="PANTHER" id="PTHR43351:SF2">
    <property type="entry name" value="L(+)-TARTRATE DEHYDRATASE SUBUNIT BETA-RELATED"/>
    <property type="match status" value="1"/>
</dbReference>
<evidence type="ECO:0000256" key="1">
    <source>
        <dbReference type="ARBA" id="ARBA00008876"/>
    </source>
</evidence>
<keyword evidence="5" id="KW-1185">Reference proteome</keyword>
<evidence type="ECO:0000313" key="5">
    <source>
        <dbReference type="Proteomes" id="UP001431776"/>
    </source>
</evidence>
<name>A0AAW6TV76_9BACT</name>
<dbReference type="Proteomes" id="UP001431776">
    <property type="component" value="Unassembled WGS sequence"/>
</dbReference>
<gene>
    <name evidence="4" type="ORF">QJ522_01080</name>
</gene>
<evidence type="ECO:0000259" key="3">
    <source>
        <dbReference type="Pfam" id="PF05683"/>
    </source>
</evidence>
<evidence type="ECO:0000313" key="4">
    <source>
        <dbReference type="EMBL" id="MDI6447619.1"/>
    </source>
</evidence>
<reference evidence="4" key="1">
    <citation type="submission" date="2023-05" db="EMBL/GenBank/DDBJ databases">
        <title>Anaerotaeda fermentans gen. nov., sp. nov., a novel anaerobic planctomycete of the new family within the order Sedimentisphaerales isolated from Taman Peninsula, Russia.</title>
        <authorList>
            <person name="Khomyakova M.A."/>
            <person name="Merkel A.Y."/>
            <person name="Slobodkin A.I."/>
        </authorList>
    </citation>
    <scope>NUCLEOTIDE SEQUENCE</scope>
    <source>
        <strain evidence="4">M17dextr</strain>
    </source>
</reference>
<protein>
    <submittedName>
        <fullName evidence="4">Fe-S-containing hydro-lyase</fullName>
    </submittedName>
</protein>
<feature type="domain" description="Fe-S hydro-lyase tartrate dehydratase beta-type catalytic" evidence="3">
    <location>
        <begin position="2"/>
        <end position="173"/>
    </location>
</feature>
<dbReference type="NCBIfam" id="TIGR00723">
    <property type="entry name" value="ttdB_fumA_fumB"/>
    <property type="match status" value="1"/>
</dbReference>